<evidence type="ECO:0000313" key="2">
    <source>
        <dbReference type="Proteomes" id="UP001597301"/>
    </source>
</evidence>
<dbReference type="InterPro" id="IPR023401">
    <property type="entry name" value="ODC_N"/>
</dbReference>
<dbReference type="Gene3D" id="3.40.50.720">
    <property type="entry name" value="NAD(P)-binding Rossmann-like Domain"/>
    <property type="match status" value="1"/>
</dbReference>
<keyword evidence="2" id="KW-1185">Reference proteome</keyword>
<dbReference type="InterPro" id="IPR003462">
    <property type="entry name" value="ODC_Mu_crystall"/>
</dbReference>
<protein>
    <submittedName>
        <fullName evidence="1">Ornithine cyclodeaminase family protein</fullName>
    </submittedName>
</protein>
<dbReference type="PIRSF" id="PIRSF001439">
    <property type="entry name" value="CryM"/>
    <property type="match status" value="1"/>
</dbReference>
<proteinExistence type="predicted"/>
<name>A0ABW4KHE3_9BACI</name>
<accession>A0ABW4KHE3</accession>
<dbReference type="RefSeq" id="WP_380774340.1">
    <property type="nucleotide sequence ID" value="NZ_JBHUEO010000037.1"/>
</dbReference>
<comment type="caution">
    <text evidence="1">The sequence shown here is derived from an EMBL/GenBank/DDBJ whole genome shotgun (WGS) entry which is preliminary data.</text>
</comment>
<reference evidence="2" key="1">
    <citation type="journal article" date="2019" name="Int. J. Syst. Evol. Microbiol.">
        <title>The Global Catalogue of Microorganisms (GCM) 10K type strain sequencing project: providing services to taxonomists for standard genome sequencing and annotation.</title>
        <authorList>
            <consortium name="The Broad Institute Genomics Platform"/>
            <consortium name="The Broad Institute Genome Sequencing Center for Infectious Disease"/>
            <person name="Wu L."/>
            <person name="Ma J."/>
        </authorList>
    </citation>
    <scope>NUCLEOTIDE SEQUENCE [LARGE SCALE GENOMIC DNA]</scope>
    <source>
        <strain evidence="2">CGMCC 1.12295</strain>
    </source>
</reference>
<dbReference type="PANTHER" id="PTHR13812">
    <property type="entry name" value="KETIMINE REDUCTASE MU-CRYSTALLIN"/>
    <property type="match status" value="1"/>
</dbReference>
<organism evidence="1 2">
    <name type="scientific">Siminovitchia sediminis</name>
    <dbReference type="NCBI Taxonomy" id="1274353"/>
    <lineage>
        <taxon>Bacteria</taxon>
        <taxon>Bacillati</taxon>
        <taxon>Bacillota</taxon>
        <taxon>Bacilli</taxon>
        <taxon>Bacillales</taxon>
        <taxon>Bacillaceae</taxon>
        <taxon>Siminovitchia</taxon>
    </lineage>
</organism>
<gene>
    <name evidence="1" type="ORF">ACFSCZ_12830</name>
</gene>
<evidence type="ECO:0000313" key="1">
    <source>
        <dbReference type="EMBL" id="MFD1707609.1"/>
    </source>
</evidence>
<dbReference type="EMBL" id="JBHUEO010000037">
    <property type="protein sequence ID" value="MFD1707609.1"/>
    <property type="molecule type" value="Genomic_DNA"/>
</dbReference>
<dbReference type="Proteomes" id="UP001597301">
    <property type="component" value="Unassembled WGS sequence"/>
</dbReference>
<dbReference type="Gene3D" id="3.30.1780.10">
    <property type="entry name" value="ornithine cyclodeaminase, domain 1"/>
    <property type="match status" value="1"/>
</dbReference>
<dbReference type="InterPro" id="IPR036291">
    <property type="entry name" value="NAD(P)-bd_dom_sf"/>
</dbReference>
<dbReference type="Pfam" id="PF02423">
    <property type="entry name" value="OCD_Mu_crystall"/>
    <property type="match status" value="1"/>
</dbReference>
<dbReference type="SUPFAM" id="SSF51735">
    <property type="entry name" value="NAD(P)-binding Rossmann-fold domains"/>
    <property type="match status" value="1"/>
</dbReference>
<sequence>MAKQETATIYSEGQKNKEVNVTWLSQEECIAGGAQDMDMILEYVEKVNKWLAEGKVVEPELLHLLWEEGEYSGKRIGVHAALIRSEEMRVAAVKGIPSNPMNPINHQTPRSNGMIILYNEDTGYPFAVMDDTIVSALRTGASSALGAKYCARPDSKILGLVGCGVIQNAHIEATSKVMKQIETVRLYDMNKEKAEAFAAKWAHLGYKFEICSDIEEAVAQSDIVYTATNVNLGEEYIPKEWIKKGSFHSGVSMWDHQHEAILEGFNKYCMDYKLRLKDDKYPLSELTKAGKLDPEDIVELGEVIRGSRPCRESEDDSVFFVTLGICATDTANSYRIYKNAKEKGLGTEVKLWSNPAMF</sequence>
<dbReference type="PANTHER" id="PTHR13812:SF19">
    <property type="entry name" value="KETIMINE REDUCTASE MU-CRYSTALLIN"/>
    <property type="match status" value="1"/>
</dbReference>